<keyword evidence="11" id="KW-0325">Glycoprotein</keyword>
<feature type="disulfide bond" evidence="14">
    <location>
        <begin position="2255"/>
        <end position="2264"/>
    </location>
</feature>
<evidence type="ECO:0000256" key="2">
    <source>
        <dbReference type="ARBA" id="ARBA00022441"/>
    </source>
</evidence>
<dbReference type="RefSeq" id="XP_038062559.1">
    <property type="nucleotide sequence ID" value="XM_038206631.1"/>
</dbReference>
<dbReference type="CDD" id="cd00055">
    <property type="entry name" value="EGF_Lam"/>
    <property type="match status" value="3"/>
</dbReference>
<evidence type="ECO:0000259" key="19">
    <source>
        <dbReference type="PROSITE" id="PS50026"/>
    </source>
</evidence>
<feature type="disulfide bond" evidence="13">
    <location>
        <begin position="141"/>
        <end position="151"/>
    </location>
</feature>
<feature type="domain" description="EGF-like" evidence="19">
    <location>
        <begin position="2158"/>
        <end position="2193"/>
    </location>
</feature>
<dbReference type="GO" id="GO:0048731">
    <property type="term" value="P:system development"/>
    <property type="evidence" value="ECO:0007669"/>
    <property type="project" value="UniProtKB-ARBA"/>
</dbReference>
<feature type="domain" description="EGF-like" evidence="19">
    <location>
        <begin position="1109"/>
        <end position="1150"/>
    </location>
</feature>
<dbReference type="PROSITE" id="PS01248">
    <property type="entry name" value="EGF_LAM_1"/>
    <property type="match status" value="4"/>
</dbReference>
<feature type="disulfide bond" evidence="14">
    <location>
        <begin position="2235"/>
        <end position="2252"/>
    </location>
</feature>
<feature type="chain" id="PRO_5038077002" description="Multiple epidermal growth factor-like domains protein 8" evidence="17">
    <location>
        <begin position="25"/>
        <end position="2815"/>
    </location>
</feature>
<dbReference type="InterPro" id="IPR035914">
    <property type="entry name" value="Sperma_CUB_dom_sf"/>
</dbReference>
<dbReference type="InterPro" id="IPR056863">
    <property type="entry name" value="LMN_ATRN_NET-like_EGF"/>
</dbReference>
<dbReference type="Pfam" id="PF12947">
    <property type="entry name" value="EGF_3"/>
    <property type="match status" value="1"/>
</dbReference>
<dbReference type="SMART" id="SM00612">
    <property type="entry name" value="Kelch"/>
    <property type="match status" value="4"/>
</dbReference>
<dbReference type="PROSITE" id="PS50026">
    <property type="entry name" value="EGF_3"/>
    <property type="match status" value="3"/>
</dbReference>
<proteinExistence type="predicted"/>
<dbReference type="Pfam" id="PF01437">
    <property type="entry name" value="PSI"/>
    <property type="match status" value="1"/>
</dbReference>
<keyword evidence="6" id="KW-0677">Repeat</keyword>
<keyword evidence="10 13" id="KW-1015">Disulfide bond</keyword>
<evidence type="ECO:0000313" key="21">
    <source>
        <dbReference type="EnsemblMetazoa" id="XP_038062559.1"/>
    </source>
</evidence>
<dbReference type="OrthoDB" id="263283at2759"/>
<keyword evidence="8 16" id="KW-1133">Transmembrane helix</keyword>
<dbReference type="GO" id="GO:0016020">
    <property type="term" value="C:membrane"/>
    <property type="evidence" value="ECO:0007669"/>
    <property type="project" value="UniProtKB-SubCell"/>
</dbReference>
<dbReference type="PANTHER" id="PTHR46093">
    <property type="entry name" value="ACYL-COA-BINDING DOMAIN-CONTAINING PROTEIN 5"/>
    <property type="match status" value="1"/>
</dbReference>
<keyword evidence="9 16" id="KW-0472">Membrane</keyword>
<feature type="domain" description="Laminin EGF-like" evidence="20">
    <location>
        <begin position="2233"/>
        <end position="2283"/>
    </location>
</feature>
<dbReference type="Pfam" id="PF00431">
    <property type="entry name" value="CUB"/>
    <property type="match status" value="1"/>
</dbReference>
<accession>A0A914AGP3</accession>
<dbReference type="SMART" id="SM00181">
    <property type="entry name" value="EGF"/>
    <property type="match status" value="10"/>
</dbReference>
<feature type="disulfide bond" evidence="13">
    <location>
        <begin position="158"/>
        <end position="167"/>
    </location>
</feature>
<feature type="disulfide bond" evidence="14">
    <location>
        <begin position="1203"/>
        <end position="1212"/>
    </location>
</feature>
<dbReference type="InterPro" id="IPR049883">
    <property type="entry name" value="NOTCH1_EGF-like"/>
</dbReference>
<feature type="domain" description="Laminin EGF-like" evidence="20">
    <location>
        <begin position="1185"/>
        <end position="1232"/>
    </location>
</feature>
<dbReference type="Gene3D" id="2.60.120.290">
    <property type="entry name" value="Spermadhesin, CUB domain"/>
    <property type="match status" value="2"/>
</dbReference>
<keyword evidence="4 16" id="KW-0812">Transmembrane</keyword>
<feature type="domain" description="CUB" evidence="18">
    <location>
        <begin position="28"/>
        <end position="139"/>
    </location>
</feature>
<dbReference type="InterPro" id="IPR000859">
    <property type="entry name" value="CUB_dom"/>
</dbReference>
<name>A0A914AGP3_PATMI</name>
<dbReference type="FunFam" id="2.10.25.10:FF:000202">
    <property type="entry name" value="Multiple epidermal growth factor-like domains 8"/>
    <property type="match status" value="1"/>
</dbReference>
<evidence type="ECO:0000259" key="20">
    <source>
        <dbReference type="PROSITE" id="PS50027"/>
    </source>
</evidence>
<evidence type="ECO:0000256" key="4">
    <source>
        <dbReference type="ARBA" id="ARBA00022692"/>
    </source>
</evidence>
<dbReference type="SUPFAM" id="SSF57196">
    <property type="entry name" value="EGF/Laminin"/>
    <property type="match status" value="5"/>
</dbReference>
<dbReference type="GeneID" id="119733051"/>
<dbReference type="InterPro" id="IPR015915">
    <property type="entry name" value="Kelch-typ_b-propeller"/>
</dbReference>
<dbReference type="InterPro" id="IPR000742">
    <property type="entry name" value="EGF"/>
</dbReference>
<evidence type="ECO:0000256" key="1">
    <source>
        <dbReference type="ARBA" id="ARBA00004479"/>
    </source>
</evidence>
<evidence type="ECO:0008006" key="23">
    <source>
        <dbReference type="Google" id="ProtNLM"/>
    </source>
</evidence>
<dbReference type="SMART" id="SM00423">
    <property type="entry name" value="PSI"/>
    <property type="match status" value="9"/>
</dbReference>
<dbReference type="Gene3D" id="2.120.10.80">
    <property type="entry name" value="Kelch-type beta propeller"/>
    <property type="match status" value="4"/>
</dbReference>
<dbReference type="CDD" id="cd00041">
    <property type="entry name" value="CUB"/>
    <property type="match status" value="1"/>
</dbReference>
<keyword evidence="5 17" id="KW-0732">Signal</keyword>
<feature type="transmembrane region" description="Helical" evidence="16">
    <location>
        <begin position="2636"/>
        <end position="2658"/>
    </location>
</feature>
<feature type="disulfide bond" evidence="14">
    <location>
        <begin position="2267"/>
        <end position="2281"/>
    </location>
</feature>
<dbReference type="InterPro" id="IPR002049">
    <property type="entry name" value="LE_dom"/>
</dbReference>
<dbReference type="SMART" id="SM00179">
    <property type="entry name" value="EGF_CA"/>
    <property type="match status" value="3"/>
</dbReference>
<keyword evidence="3 13" id="KW-0245">EGF-like domain</keyword>
<dbReference type="InterPro" id="IPR016201">
    <property type="entry name" value="PSI"/>
</dbReference>
<dbReference type="Pfam" id="PF24981">
    <property type="entry name" value="Beta-prop_ATRN-LZTR1"/>
    <property type="match status" value="2"/>
</dbReference>
<comment type="caution">
    <text evidence="13">Lacks conserved residue(s) required for the propagation of feature annotation.</text>
</comment>
<dbReference type="InterPro" id="IPR002165">
    <property type="entry name" value="Plexin_repeat"/>
</dbReference>
<keyword evidence="12 14" id="KW-0424">Laminin EGF-like domain</keyword>
<dbReference type="SUPFAM" id="SSF49854">
    <property type="entry name" value="Spermadhesin, CUB domain"/>
    <property type="match status" value="2"/>
</dbReference>
<dbReference type="InterPro" id="IPR001881">
    <property type="entry name" value="EGF-like_Ca-bd_dom"/>
</dbReference>
<dbReference type="InterPro" id="IPR024731">
    <property type="entry name" value="NELL2-like_EGF"/>
</dbReference>
<dbReference type="SUPFAM" id="SSF117281">
    <property type="entry name" value="Kelch motif"/>
    <property type="match status" value="3"/>
</dbReference>
<dbReference type="InterPro" id="IPR018097">
    <property type="entry name" value="EGF_Ca-bd_CS"/>
</dbReference>
<dbReference type="SMART" id="SM00042">
    <property type="entry name" value="CUB"/>
    <property type="match status" value="1"/>
</dbReference>
<evidence type="ECO:0000256" key="12">
    <source>
        <dbReference type="ARBA" id="ARBA00023292"/>
    </source>
</evidence>
<evidence type="ECO:0000256" key="8">
    <source>
        <dbReference type="ARBA" id="ARBA00022989"/>
    </source>
</evidence>
<evidence type="ECO:0000313" key="22">
    <source>
        <dbReference type="Proteomes" id="UP000887568"/>
    </source>
</evidence>
<dbReference type="CDD" id="cd00054">
    <property type="entry name" value="EGF_CA"/>
    <property type="match status" value="2"/>
</dbReference>
<keyword evidence="7" id="KW-0106">Calcium</keyword>
<comment type="subcellular location">
    <subcellularLocation>
        <location evidence="1">Membrane</location>
        <topology evidence="1">Single-pass type I membrane protein</topology>
    </subcellularLocation>
</comment>
<evidence type="ECO:0000256" key="3">
    <source>
        <dbReference type="ARBA" id="ARBA00022536"/>
    </source>
</evidence>
<feature type="region of interest" description="Disordered" evidence="15">
    <location>
        <begin position="2786"/>
        <end position="2815"/>
    </location>
</feature>
<evidence type="ECO:0000256" key="14">
    <source>
        <dbReference type="PROSITE-ProRule" id="PRU00460"/>
    </source>
</evidence>
<dbReference type="InterPro" id="IPR006652">
    <property type="entry name" value="Kelch_1"/>
</dbReference>
<feature type="disulfide bond" evidence="14">
    <location>
        <begin position="1267"/>
        <end position="1281"/>
    </location>
</feature>
<dbReference type="PANTHER" id="PTHR46093:SF16">
    <property type="entry name" value="MULTIPLE EGF-LIKE-DOMAINS 8"/>
    <property type="match status" value="1"/>
</dbReference>
<feature type="signal peptide" evidence="17">
    <location>
        <begin position="1"/>
        <end position="24"/>
    </location>
</feature>
<dbReference type="PROSITE" id="PS00022">
    <property type="entry name" value="EGF_1"/>
    <property type="match status" value="3"/>
</dbReference>
<evidence type="ECO:0000256" key="16">
    <source>
        <dbReference type="SAM" id="Phobius"/>
    </source>
</evidence>
<dbReference type="OMA" id="PVCQWCD"/>
<evidence type="ECO:0000256" key="7">
    <source>
        <dbReference type="ARBA" id="ARBA00022837"/>
    </source>
</evidence>
<protein>
    <recommendedName>
        <fullName evidence="23">Multiple epidermal growth factor-like domains protein 8</fullName>
    </recommendedName>
</protein>
<dbReference type="Pfam" id="PF23106">
    <property type="entry name" value="EGF_Teneurin"/>
    <property type="match status" value="1"/>
</dbReference>
<organism evidence="21 22">
    <name type="scientific">Patiria miniata</name>
    <name type="common">Bat star</name>
    <name type="synonym">Asterina miniata</name>
    <dbReference type="NCBI Taxonomy" id="46514"/>
    <lineage>
        <taxon>Eukaryota</taxon>
        <taxon>Metazoa</taxon>
        <taxon>Echinodermata</taxon>
        <taxon>Eleutherozoa</taxon>
        <taxon>Asterozoa</taxon>
        <taxon>Asteroidea</taxon>
        <taxon>Valvatacea</taxon>
        <taxon>Valvatida</taxon>
        <taxon>Asterinidae</taxon>
        <taxon>Patiria</taxon>
    </lineage>
</organism>
<feature type="domain" description="EGF-like" evidence="19">
    <location>
        <begin position="137"/>
        <end position="168"/>
    </location>
</feature>
<dbReference type="InterPro" id="IPR000152">
    <property type="entry name" value="EGF-type_Asp/Asn_hydroxyl_site"/>
</dbReference>
<dbReference type="GO" id="GO:0005509">
    <property type="term" value="F:calcium ion binding"/>
    <property type="evidence" value="ECO:0007669"/>
    <property type="project" value="InterPro"/>
</dbReference>
<reference evidence="21" key="1">
    <citation type="submission" date="2022-11" db="UniProtKB">
        <authorList>
            <consortium name="EnsemblMetazoa"/>
        </authorList>
    </citation>
    <scope>IDENTIFICATION</scope>
</reference>
<dbReference type="Pfam" id="PF24973">
    <property type="entry name" value="EGF_LMN_ATRN"/>
    <property type="match status" value="3"/>
</dbReference>
<keyword evidence="22" id="KW-1185">Reference proteome</keyword>
<evidence type="ECO:0000256" key="10">
    <source>
        <dbReference type="ARBA" id="ARBA00023157"/>
    </source>
</evidence>
<dbReference type="EnsemblMetazoa" id="XM_038206631.1">
    <property type="protein sequence ID" value="XP_038062559.1"/>
    <property type="gene ID" value="LOC119733051"/>
</dbReference>
<dbReference type="PROSITE" id="PS01186">
    <property type="entry name" value="EGF_2"/>
    <property type="match status" value="3"/>
</dbReference>
<evidence type="ECO:0000256" key="6">
    <source>
        <dbReference type="ARBA" id="ARBA00022737"/>
    </source>
</evidence>
<feature type="region of interest" description="Disordered" evidence="15">
    <location>
        <begin position="2711"/>
        <end position="2738"/>
    </location>
</feature>
<feature type="domain" description="Laminin EGF-like" evidence="20">
    <location>
        <begin position="1233"/>
        <end position="1283"/>
    </location>
</feature>
<feature type="disulfide bond" evidence="14">
    <location>
        <begin position="1255"/>
        <end position="1264"/>
    </location>
</feature>
<evidence type="ECO:0000256" key="5">
    <source>
        <dbReference type="ARBA" id="ARBA00022729"/>
    </source>
</evidence>
<keyword evidence="2" id="KW-0880">Kelch repeat</keyword>
<dbReference type="Pfam" id="PF07645">
    <property type="entry name" value="EGF_CA"/>
    <property type="match status" value="1"/>
</dbReference>
<dbReference type="Gene3D" id="2.10.25.10">
    <property type="entry name" value="Laminin"/>
    <property type="match status" value="10"/>
</dbReference>
<dbReference type="PROSITE" id="PS01187">
    <property type="entry name" value="EGF_CA"/>
    <property type="match status" value="1"/>
</dbReference>
<evidence type="ECO:0000256" key="17">
    <source>
        <dbReference type="SAM" id="SignalP"/>
    </source>
</evidence>
<dbReference type="FunFam" id="2.10.25.10:FF:000191">
    <property type="entry name" value="Multiple epidermal growth factor-like domains 8"/>
    <property type="match status" value="1"/>
</dbReference>
<dbReference type="PROSITE" id="PS01180">
    <property type="entry name" value="CUB"/>
    <property type="match status" value="2"/>
</dbReference>
<evidence type="ECO:0000256" key="9">
    <source>
        <dbReference type="ARBA" id="ARBA00023136"/>
    </source>
</evidence>
<dbReference type="PROSITE" id="PS00010">
    <property type="entry name" value="ASX_HYDROXYL"/>
    <property type="match status" value="2"/>
</dbReference>
<dbReference type="Proteomes" id="UP000887568">
    <property type="component" value="Unplaced"/>
</dbReference>
<feature type="domain" description="CUB" evidence="18">
    <location>
        <begin position="1285"/>
        <end position="1419"/>
    </location>
</feature>
<evidence type="ECO:0000256" key="11">
    <source>
        <dbReference type="ARBA" id="ARBA00023180"/>
    </source>
</evidence>
<evidence type="ECO:0000259" key="18">
    <source>
        <dbReference type="PROSITE" id="PS01180"/>
    </source>
</evidence>
<evidence type="ECO:0000256" key="15">
    <source>
        <dbReference type="SAM" id="MobiDB-lite"/>
    </source>
</evidence>
<dbReference type="GO" id="GO:0048513">
    <property type="term" value="P:animal organ development"/>
    <property type="evidence" value="ECO:0007669"/>
    <property type="project" value="UniProtKB-ARBA"/>
</dbReference>
<sequence>MDCACSTLVLSVFLFICGCGRLAASAGCSGLRRALLTDLEGTVTDGVGFYEENVHCEWLIEAPDANMTITLTFKEFETECTYDFLTVYDGDSFTSTVLGTFSGNLVPGPVQAKSGKMLIHLYSDTNYPLNGTTATYKIQNCSNACSGHGVCQNYQCACDSGYKGSSCEWRTCPYECGQSSSRGNCDFLSPVQRCACSPGYVGEGCSLSTNDNTGWGDTVLVSSGIDSVFKARTGHTAEYHEGTDSLWVFGGYDLNGVLDDIVRYNFTSNQWERAVPAMATRPTGRYAHSMVLYYDDLIVFGGILANGSLTNELWAFDITTRVWTLLPVGSDLASMPPGLADHSGTIVNFSHLYVFGGRSQSTNFVDGIFKYDLILRSRWDIIRPLGGREADVRVRGHSAVYHMDSQSLIVFGGFRPSSTRFSERSNEIYAFHVDERYWMKWSVDMSGAPMGRAFHSANIIGNYMVIYGGNVHRHYTRPEDHYPPTHERCYDERIELFHLGCHKWTDFDTLAQGFQSPAETAHLHSVTRGRFGHAAAVRDGSTLLVVGGYSGQVLHDLIAVKMPGTVAVNSKLGGSILDQCGMHSTKAICLSDPNCGWCAANSNCLGHSQQSTCPEPQNFLQGSCPSICNSLVSCEACIIWGKGVTLSDPSGSRVNEQCGWCVQEQQCYPIGEPGGACGDHSSSTDPTGWWGLNGTFVTDFSQCRLQDMPPGMTWIKYRHPQNTTQPDEVTIVEKTDRSFSFYYVSIQEEKTNGGEYIAEYKGFLRPNGAVPTGDAQLRVWMGSSNAISSLHLSTDANPQNAERVAYYALDDEQLVEAERPNNAAVFPVNSKTAAYYVLQEERQVIKMSAVHSVMDLKWNGNHPLGLVSQTFSREYLQPYYSGACDSYVTCSGCLTDASCGWCPASETCELRSKTTAAEDHCGTATGAIMHHLITQWDQCLDCKLYVDCLSCTENPLCEWLISGDDVRCTRRGRFLTSIKDPNQCTFNCHEYTNCSDCSKRTKECAWCEETKTCFTFGTYVTSFTYGQCPNWFDLNKACPSCAAHTDCKSCLADFKCGWCGNRDNPTLGNCQEGNFGGPDSAQSCSALVAVQYNISESEPADWSYRICPDVEECMLELDDCHANATCANTFDAYECTCNRGFEGNGRDECVKTCYHECIHGRCSGAPDYTCICDVGWNGENCSTDCECNFHSTCETGIGICDECQHWTMGQFCELCRPGSYGNATDQSQGCRECQCNGHGDATLGSCHNETGICYCTENTKGDHCEDCVTGFYHDPRFAQHCSRECSGRMLLTNVESAALGSGQGDGVTLSEAYCLWVLTAGDNLTHTAAMTDPPTISLTVEGIEALCGRDYMYVYDGIPSYLSSSHPELAGADLGAFCGQDPLERVTAMAHSGIMTVVYQANHTGSTDSPGFVASYSVNRCPGGCHGNRECILGTCRCSSGYRGPNCEEEACPGNCSQADGQGICDEAMGVCNCSAGFGGDACQYPTSPLAGLKQGIWTLLADEARLDPDASSTVGAVPCGRMGHTLVASEANVLWLFGGYSHTHGHLNDVWSYDLATKKWKQHFSGSSAHPAPRRYHAATFSSSYVMISGGMNDTTVMQDVWYFHTVSENWSQIPAVFPVALAGHSFVVVKDETLVTIGGYSPTNGLQDKVLEFSVADNAWLAVQTTGPPPTGLFGHSTVWHSTTKALYVYGGYLFHLDSVFVSDRLYSLDYRNSVRRWNLLLAEPGNQPLPHIFHAAVTTSNYMVVIGGGTPTQNISNTLMAYHYDCNQWVDLNDFVVGSPPSPSASLSAAIVTGNAIYTFGGNDGTSQGALYQLNLPTDLCALQTTTDGCLGMPSCAACVETNDTQNLLFCKASMDVYQASCDGIYSLEQGIACNDARVEYRNCGAAKSCSECVMTQPAHYTAEQTCKWCSNCPDGACISRQLDCMEEHNCQVDKQKEISDANQCPELECEASDCDKCVAEDCIWTRQFKRASEVRRLLNANPTYDWNCFRESLLQIAPVDIHISSSPNEPCPSPCYTHNSCTDCLGSKGAEGGWQECVWSARLGQCLSPTYVPLVCSTGACGPLTHSGSHNCPQPCYLNTQCAHCLQQPGCGWCAVGQGNGTGVCMEGGLYEPTGGVCSAEGVGLNNFPVEAIVTFNPDDLKEPPLWTFMACPPENECLNGHHDCMENEECNDTLTSYECNCKPGYQQESEGSACLPVCNPTCDHGLCIRPDVCLCDFGYVGPDCAVPCECNGHSTCLGPEPGNVTNCLQCMNNTQGPSCDKCLPFFVGDPTDGGRCMPCLAYCHGNSEICLSEENFNRSRDEGLLLDLVNVPVEFPVGPVSDAICINCRNFSAGQMCETCVDGYFKDQNNCRACQCNGHWDRCDKTNGEDCQCKNNTDTPSCPTEKYPAPCWQHQCSICEELFIGQPTDGHQCYRQMHVDQDTCFDPETQTNCPLDSVPLLFGRTSFFVVQPKFTNLDIRLTIDVTAGALDVYITYSYEFFRVVSNQTTGAQSIVLDDANLYEEVYRDRRRVDWQRERRNVPQELDASAGEQAVTSSVELPVFNNLFEYEASDTINTFVTIADPFFVAIVRSLRNRLVVTLPQDIHSLKTHKFYITLLSRAVPAGSRTSSTLASATSGIMYFRQDQPHIDLFVFFSVFLSCFFLFLAILVVAWKIKVGLEARNDRQRRAMELEHRASRPIGHALLYIEGLPMGSWVVAPASAATAPSSRRHSRLKKAGADGPPGSRPTSPAKTFGHGLIACEPTEDDMAAVGTTIISLPGDSAAPVQACLGSALVLMKSSNRNPDPPASQLRPVRFSSGGKAGMCREMRM</sequence>
<dbReference type="PROSITE" id="PS50027">
    <property type="entry name" value="EGF_LAM_2"/>
    <property type="match status" value="3"/>
</dbReference>
<evidence type="ECO:0000256" key="13">
    <source>
        <dbReference type="PROSITE-ProRule" id="PRU00076"/>
    </source>
</evidence>
<dbReference type="SMART" id="SM00180">
    <property type="entry name" value="EGF_Lam"/>
    <property type="match status" value="4"/>
</dbReference>
<dbReference type="InterPro" id="IPR056737">
    <property type="entry name" value="Beta-prop_ATRN-MKLN-like"/>
</dbReference>